<reference evidence="2 3" key="1">
    <citation type="submission" date="2013-08" db="EMBL/GenBank/DDBJ databases">
        <authorList>
            <person name="Weinstock G."/>
            <person name="Sodergren E."/>
            <person name="Wylie T."/>
            <person name="Fulton L."/>
            <person name="Fulton R."/>
            <person name="Fronick C."/>
            <person name="O'Laughlin M."/>
            <person name="Godfrey J."/>
            <person name="Miner T."/>
            <person name="Herter B."/>
            <person name="Appelbaum E."/>
            <person name="Cordes M."/>
            <person name="Lek S."/>
            <person name="Wollam A."/>
            <person name="Pepin K.H."/>
            <person name="Palsikar V.B."/>
            <person name="Mitreva M."/>
            <person name="Wilson R.K."/>
        </authorList>
    </citation>
    <scope>NUCLEOTIDE SEQUENCE [LARGE SCALE GENOMIC DNA]</scope>
    <source>
        <strain evidence="2 3">F0542</strain>
    </source>
</reference>
<gene>
    <name evidence="2" type="ORF">HMPREF1979_00414</name>
</gene>
<dbReference type="AlphaFoldDB" id="U1QVI3"/>
<dbReference type="PATRIC" id="fig|1321818.3.peg.349"/>
<feature type="transmembrane region" description="Helical" evidence="1">
    <location>
        <begin position="6"/>
        <end position="29"/>
    </location>
</feature>
<protein>
    <recommendedName>
        <fullName evidence="4">Methylamine utilization protein MauE</fullName>
    </recommendedName>
</protein>
<dbReference type="EMBL" id="AWSE01000016">
    <property type="protein sequence ID" value="ERH25534.1"/>
    <property type="molecule type" value="Genomic_DNA"/>
</dbReference>
<dbReference type="RefSeq" id="WP_021609035.1">
    <property type="nucleotide sequence ID" value="NZ_KE951936.1"/>
</dbReference>
<proteinExistence type="predicted"/>
<feature type="transmembrane region" description="Helical" evidence="1">
    <location>
        <begin position="70"/>
        <end position="89"/>
    </location>
</feature>
<name>U1QVI3_9ACTO</name>
<keyword evidence="1" id="KW-0472">Membrane</keyword>
<evidence type="ECO:0000313" key="2">
    <source>
        <dbReference type="EMBL" id="ERH25534.1"/>
    </source>
</evidence>
<organism evidence="2 3">
    <name type="scientific">Actinomyces johnsonii F0542</name>
    <dbReference type="NCBI Taxonomy" id="1321818"/>
    <lineage>
        <taxon>Bacteria</taxon>
        <taxon>Bacillati</taxon>
        <taxon>Actinomycetota</taxon>
        <taxon>Actinomycetes</taxon>
        <taxon>Actinomycetales</taxon>
        <taxon>Actinomycetaceae</taxon>
        <taxon>Actinomyces</taxon>
    </lineage>
</organism>
<feature type="transmembrane region" description="Helical" evidence="1">
    <location>
        <begin position="109"/>
        <end position="129"/>
    </location>
</feature>
<dbReference type="Proteomes" id="UP000016536">
    <property type="component" value="Unassembled WGS sequence"/>
</dbReference>
<accession>U1QVI3</accession>
<evidence type="ECO:0000256" key="1">
    <source>
        <dbReference type="SAM" id="Phobius"/>
    </source>
</evidence>
<feature type="transmembrane region" description="Helical" evidence="1">
    <location>
        <begin position="135"/>
        <end position="154"/>
    </location>
</feature>
<keyword evidence="3" id="KW-1185">Reference proteome</keyword>
<sequence>MNSPFITLLIGGATGVLLGTAGAKIWAAARTRLAWPEGANFLRFHLSSNFVIAAEIVVSVMALAVPSYRVASLLLAVIYVGFVVGATTLKGQECGCFGIEGMKVGPVHIWGCVVAAAALLTSAVSGEAITSPRPLRLVIALASAVVMTAAMHLWNRLSRTEVDDANHDQLLIILSPSCTACSALKVMENHDVDDSELDGSILWVDRDSEQVASLREAGVKVSAYPAVVSMSSAAPSDAHVQSGLGECREVLQSWRSRRLALLQA</sequence>
<keyword evidence="1" id="KW-0812">Transmembrane</keyword>
<comment type="caution">
    <text evidence="2">The sequence shown here is derived from an EMBL/GenBank/DDBJ whole genome shotgun (WGS) entry which is preliminary data.</text>
</comment>
<evidence type="ECO:0000313" key="3">
    <source>
        <dbReference type="Proteomes" id="UP000016536"/>
    </source>
</evidence>
<dbReference type="HOGENOM" id="CLU_1056152_0_0_11"/>
<keyword evidence="1" id="KW-1133">Transmembrane helix</keyword>
<feature type="transmembrane region" description="Helical" evidence="1">
    <location>
        <begin position="41"/>
        <end position="64"/>
    </location>
</feature>
<evidence type="ECO:0008006" key="4">
    <source>
        <dbReference type="Google" id="ProtNLM"/>
    </source>
</evidence>